<dbReference type="EMBL" id="FNJB01000001">
    <property type="protein sequence ID" value="SDN89569.1"/>
    <property type="molecule type" value="Genomic_DNA"/>
</dbReference>
<organism evidence="1 2">
    <name type="scientific">Actinokineospora alba</name>
    <dbReference type="NCBI Taxonomy" id="504798"/>
    <lineage>
        <taxon>Bacteria</taxon>
        <taxon>Bacillati</taxon>
        <taxon>Actinomycetota</taxon>
        <taxon>Actinomycetes</taxon>
        <taxon>Pseudonocardiales</taxon>
        <taxon>Pseudonocardiaceae</taxon>
        <taxon>Actinokineospora</taxon>
    </lineage>
</organism>
<sequence>MEDLDRVIAASWHADTPTAHAWFTLLCQVQAEAAEAGNYGLGDLAARLAELDGSGHHRVAIEDLLMVLGYVSNPWELLSVAGRHGPDELTTHYEVLLSRAYAAEQAEDPDTWNAYLSANGPAWDGTERHWKGFRDRFARGAAQAGVGNAAATFLSYVEGSADKVAAFAQYGLSVSPAAPAPDDGELADLAAELAELDDKQLAALAAEIAAELGEHQDH</sequence>
<accession>A0A1H0F4W0</accession>
<dbReference type="Proteomes" id="UP000199651">
    <property type="component" value="Unassembled WGS sequence"/>
</dbReference>
<dbReference type="RefSeq" id="WP_091368529.1">
    <property type="nucleotide sequence ID" value="NZ_FNDV01000003.1"/>
</dbReference>
<keyword evidence="2" id="KW-1185">Reference proteome</keyword>
<dbReference type="AlphaFoldDB" id="A0A1H0F4W0"/>
<evidence type="ECO:0008006" key="3">
    <source>
        <dbReference type="Google" id="ProtNLM"/>
    </source>
</evidence>
<proteinExistence type="predicted"/>
<evidence type="ECO:0000313" key="2">
    <source>
        <dbReference type="Proteomes" id="UP000199651"/>
    </source>
</evidence>
<reference evidence="2" key="1">
    <citation type="submission" date="2016-10" db="EMBL/GenBank/DDBJ databases">
        <authorList>
            <person name="Varghese N."/>
            <person name="Submissions S."/>
        </authorList>
    </citation>
    <scope>NUCLEOTIDE SEQUENCE [LARGE SCALE GENOMIC DNA]</scope>
    <source>
        <strain evidence="2">IBRC-M 10655</strain>
    </source>
</reference>
<name>A0A1H0F4W0_9PSEU</name>
<evidence type="ECO:0000313" key="1">
    <source>
        <dbReference type="EMBL" id="SDN89569.1"/>
    </source>
</evidence>
<dbReference type="OrthoDB" id="3707697at2"/>
<protein>
    <recommendedName>
        <fullName evidence="3">DUF4375 domain-containing protein</fullName>
    </recommendedName>
</protein>
<gene>
    <name evidence="1" type="ORF">SAMN05192558_101227</name>
</gene>
<dbReference type="STRING" id="504798.SAMN05421871_103643"/>